<dbReference type="SMART" id="SM00856">
    <property type="entry name" value="PMEI"/>
    <property type="match status" value="1"/>
</dbReference>
<sequence length="240" mass="26771">MFILAKHGKRNNPINEITLPLLYMQTYAHTWQSHYTQTHPAYLHFSTPLHRFLTVQYNMRRNPIFLLLVLLLLPVFLPLTQCSTIRLDENEDLIDKTCKQTPHYELCLSSLQSNPESANADVKGLAKIMVDVLLSSATDAQSFIEGLIKLAPEPGLERSLAFCAELYIPIVKYTLPQAIDALSNGQYKFASYGISDAAKEAIACENKFSGSTNSPLSDRNNLVESLSEVATAILNILLKG</sequence>
<keyword evidence="4" id="KW-0472">Membrane</keyword>
<reference evidence="6 7" key="1">
    <citation type="submission" date="2019-06" db="EMBL/GenBank/DDBJ databases">
        <title>A chromosomal-level reference genome of Carpinus fangiana (Coryloideae, Betulaceae).</title>
        <authorList>
            <person name="Yang X."/>
            <person name="Wang Z."/>
            <person name="Zhang L."/>
            <person name="Hao G."/>
            <person name="Liu J."/>
            <person name="Yang Y."/>
        </authorList>
    </citation>
    <scope>NUCLEOTIDE SEQUENCE [LARGE SCALE GENOMIC DNA]</scope>
    <source>
        <strain evidence="6">Cfa_2016G</strain>
        <tissue evidence="6">Leaf</tissue>
    </source>
</reference>
<dbReference type="SUPFAM" id="SSF101148">
    <property type="entry name" value="Plant invertase/pectin methylesterase inhibitor"/>
    <property type="match status" value="1"/>
</dbReference>
<proteinExistence type="inferred from homology"/>
<evidence type="ECO:0000256" key="2">
    <source>
        <dbReference type="ARBA" id="ARBA00023157"/>
    </source>
</evidence>
<name>A0A5N6RF17_9ROSI</name>
<dbReference type="Gene3D" id="1.20.140.40">
    <property type="entry name" value="Invertase/pectin methylesterase inhibitor family protein"/>
    <property type="match status" value="1"/>
</dbReference>
<evidence type="ECO:0000256" key="1">
    <source>
        <dbReference type="ARBA" id="ARBA00022729"/>
    </source>
</evidence>
<keyword evidence="4" id="KW-1133">Transmembrane helix</keyword>
<dbReference type="CDD" id="cd15796">
    <property type="entry name" value="CIF_like"/>
    <property type="match status" value="1"/>
</dbReference>
<gene>
    <name evidence="6" type="ORF">FH972_015284</name>
</gene>
<feature type="domain" description="Pectinesterase inhibitor" evidence="5">
    <location>
        <begin position="89"/>
        <end position="233"/>
    </location>
</feature>
<keyword evidence="2" id="KW-1015">Disulfide bond</keyword>
<dbReference type="NCBIfam" id="TIGR01614">
    <property type="entry name" value="PME_inhib"/>
    <property type="match status" value="1"/>
</dbReference>
<evidence type="ECO:0000313" key="6">
    <source>
        <dbReference type="EMBL" id="KAE8076648.1"/>
    </source>
</evidence>
<dbReference type="GO" id="GO:0004857">
    <property type="term" value="F:enzyme inhibitor activity"/>
    <property type="evidence" value="ECO:0007669"/>
    <property type="project" value="InterPro"/>
</dbReference>
<dbReference type="OrthoDB" id="764172at2759"/>
<dbReference type="PANTHER" id="PTHR36710">
    <property type="entry name" value="PECTINESTERASE INHIBITOR-LIKE"/>
    <property type="match status" value="1"/>
</dbReference>
<keyword evidence="1" id="KW-0732">Signal</keyword>
<dbReference type="FunFam" id="1.20.140.40:FF:000009">
    <property type="entry name" value="Invertase/pectin methylesterase inhibitor family protein"/>
    <property type="match status" value="1"/>
</dbReference>
<dbReference type="InterPro" id="IPR006501">
    <property type="entry name" value="Pectinesterase_inhib_dom"/>
</dbReference>
<dbReference type="InterPro" id="IPR052421">
    <property type="entry name" value="PCW_Enzyme_Inhibitor"/>
</dbReference>
<evidence type="ECO:0000256" key="4">
    <source>
        <dbReference type="SAM" id="Phobius"/>
    </source>
</evidence>
<dbReference type="InterPro" id="IPR034087">
    <property type="entry name" value="C/VIF1"/>
</dbReference>
<dbReference type="Proteomes" id="UP000327013">
    <property type="component" value="Chromosome 6"/>
</dbReference>
<accession>A0A5N6RF17</accession>
<dbReference type="AlphaFoldDB" id="A0A5N6RF17"/>
<dbReference type="EMBL" id="CM017326">
    <property type="protein sequence ID" value="KAE8076648.1"/>
    <property type="molecule type" value="Genomic_DNA"/>
</dbReference>
<feature type="transmembrane region" description="Helical" evidence="4">
    <location>
        <begin position="64"/>
        <end position="80"/>
    </location>
</feature>
<evidence type="ECO:0000259" key="5">
    <source>
        <dbReference type="SMART" id="SM00856"/>
    </source>
</evidence>
<keyword evidence="7" id="KW-1185">Reference proteome</keyword>
<evidence type="ECO:0000313" key="7">
    <source>
        <dbReference type="Proteomes" id="UP000327013"/>
    </source>
</evidence>
<dbReference type="Pfam" id="PF04043">
    <property type="entry name" value="PMEI"/>
    <property type="match status" value="1"/>
</dbReference>
<organism evidence="6 7">
    <name type="scientific">Carpinus fangiana</name>
    <dbReference type="NCBI Taxonomy" id="176857"/>
    <lineage>
        <taxon>Eukaryota</taxon>
        <taxon>Viridiplantae</taxon>
        <taxon>Streptophyta</taxon>
        <taxon>Embryophyta</taxon>
        <taxon>Tracheophyta</taxon>
        <taxon>Spermatophyta</taxon>
        <taxon>Magnoliopsida</taxon>
        <taxon>eudicotyledons</taxon>
        <taxon>Gunneridae</taxon>
        <taxon>Pentapetalae</taxon>
        <taxon>rosids</taxon>
        <taxon>fabids</taxon>
        <taxon>Fagales</taxon>
        <taxon>Betulaceae</taxon>
        <taxon>Carpinus</taxon>
    </lineage>
</organism>
<protein>
    <recommendedName>
        <fullName evidence="5">Pectinesterase inhibitor domain-containing protein</fullName>
    </recommendedName>
</protein>
<keyword evidence="4" id="KW-0812">Transmembrane</keyword>
<dbReference type="InterPro" id="IPR035513">
    <property type="entry name" value="Invertase/methylesterase_inhib"/>
</dbReference>
<evidence type="ECO:0000256" key="3">
    <source>
        <dbReference type="ARBA" id="ARBA00038471"/>
    </source>
</evidence>
<dbReference type="PANTHER" id="PTHR36710:SF18">
    <property type="entry name" value="PECTINESTERASE INHIBITOR 5-RELATED"/>
    <property type="match status" value="1"/>
</dbReference>
<comment type="similarity">
    <text evidence="3">Belongs to the PMEI family.</text>
</comment>